<protein>
    <recommendedName>
        <fullName evidence="3">Rna-directed dna polymerase from mobile element jockey-like</fullName>
    </recommendedName>
</protein>
<evidence type="ECO:0008006" key="3">
    <source>
        <dbReference type="Google" id="ProtNLM"/>
    </source>
</evidence>
<sequence>MDEKKTTRNSQYEFTKGKSCLTNFITLDDEMTGLIDKGTAVDIAYVDFKRAFDAVFREILTDQLLMDKQTVRWVGWISRQRVLFNIFINDVDDGAECTLNKFADDTAKEVAEMSEGRAAIQRDFNRLEK</sequence>
<reference evidence="2" key="1">
    <citation type="submission" date="2017-11" db="EMBL/GenBank/DDBJ databases">
        <authorList>
            <person name="Lima N.C."/>
            <person name="Parody-Merino A.M."/>
            <person name="Battley P.F."/>
            <person name="Fidler A.E."/>
            <person name="Prosdocimi F."/>
        </authorList>
    </citation>
    <scope>NUCLEOTIDE SEQUENCE [LARGE SCALE GENOMIC DNA]</scope>
</reference>
<organism evidence="1 2">
    <name type="scientific">Limosa lapponica baueri</name>
    <dbReference type="NCBI Taxonomy" id="1758121"/>
    <lineage>
        <taxon>Eukaryota</taxon>
        <taxon>Metazoa</taxon>
        <taxon>Chordata</taxon>
        <taxon>Craniata</taxon>
        <taxon>Vertebrata</taxon>
        <taxon>Euteleostomi</taxon>
        <taxon>Archelosauria</taxon>
        <taxon>Archosauria</taxon>
        <taxon>Dinosauria</taxon>
        <taxon>Saurischia</taxon>
        <taxon>Theropoda</taxon>
        <taxon>Coelurosauria</taxon>
        <taxon>Aves</taxon>
        <taxon>Neognathae</taxon>
        <taxon>Neoaves</taxon>
        <taxon>Charadriiformes</taxon>
        <taxon>Scolopacidae</taxon>
        <taxon>Limosa</taxon>
    </lineage>
</organism>
<accession>A0A2I0U4J2</accession>
<dbReference type="OrthoDB" id="410381at2759"/>
<dbReference type="PANTHER" id="PTHR33332">
    <property type="entry name" value="REVERSE TRANSCRIPTASE DOMAIN-CONTAINING PROTEIN"/>
    <property type="match status" value="1"/>
</dbReference>
<dbReference type="Proteomes" id="UP000233556">
    <property type="component" value="Unassembled WGS sequence"/>
</dbReference>
<dbReference type="EMBL" id="KZ506185">
    <property type="protein sequence ID" value="PKU40935.1"/>
    <property type="molecule type" value="Genomic_DNA"/>
</dbReference>
<gene>
    <name evidence="1" type="ORF">llap_8754</name>
</gene>
<proteinExistence type="predicted"/>
<dbReference type="AlphaFoldDB" id="A0A2I0U4J2"/>
<name>A0A2I0U4J2_LIMLA</name>
<evidence type="ECO:0000313" key="1">
    <source>
        <dbReference type="EMBL" id="PKU40935.1"/>
    </source>
</evidence>
<reference evidence="2" key="2">
    <citation type="submission" date="2017-12" db="EMBL/GenBank/DDBJ databases">
        <title>Genome sequence of the Bar-tailed Godwit (Limosa lapponica baueri).</title>
        <authorList>
            <person name="Lima N.C.B."/>
            <person name="Parody-Merino A.M."/>
            <person name="Battley P.F."/>
            <person name="Fidler A.E."/>
            <person name="Prosdocimi F."/>
        </authorList>
    </citation>
    <scope>NUCLEOTIDE SEQUENCE [LARGE SCALE GENOMIC DNA]</scope>
</reference>
<evidence type="ECO:0000313" key="2">
    <source>
        <dbReference type="Proteomes" id="UP000233556"/>
    </source>
</evidence>
<keyword evidence="2" id="KW-1185">Reference proteome</keyword>